<dbReference type="Gene3D" id="3.40.190.10">
    <property type="entry name" value="Periplasmic binding protein-like II"/>
    <property type="match status" value="2"/>
</dbReference>
<comment type="similarity">
    <text evidence="2">Belongs to the bacterial solute-binding protein 1 family.</text>
</comment>
<evidence type="ECO:0000313" key="5">
    <source>
        <dbReference type="Proteomes" id="UP000829708"/>
    </source>
</evidence>
<dbReference type="PANTHER" id="PTHR43649:SF12">
    <property type="entry name" value="DIACETYLCHITOBIOSE BINDING PROTEIN DASA"/>
    <property type="match status" value="1"/>
</dbReference>
<evidence type="ECO:0000256" key="1">
    <source>
        <dbReference type="ARBA" id="ARBA00004418"/>
    </source>
</evidence>
<keyword evidence="3" id="KW-0732">Signal</keyword>
<reference evidence="5" key="1">
    <citation type="journal article" date="2024" name="J Bioinform Genom">
        <title>Complete genome sequence of the type strain bacterium Sphaerochaeta associata GLS2t (VKM B-2742)t.</title>
        <authorList>
            <person name="Troshina O.Y."/>
            <person name="Tepeeva A.N."/>
            <person name="Arzamasceva V.O."/>
            <person name="Whitman W.B."/>
            <person name="Varghese N."/>
            <person name="Shapiro N."/>
            <person name="Woyke T."/>
            <person name="Kripides N.C."/>
            <person name="Vasilenko O.V."/>
        </authorList>
    </citation>
    <scope>NUCLEOTIDE SEQUENCE [LARGE SCALE GENOMIC DNA]</scope>
    <source>
        <strain evidence="5">GLS2T</strain>
    </source>
</reference>
<organism evidence="4 5">
    <name type="scientific">Sphaerochaeta associata</name>
    <dbReference type="NCBI Taxonomy" id="1129264"/>
    <lineage>
        <taxon>Bacteria</taxon>
        <taxon>Pseudomonadati</taxon>
        <taxon>Spirochaetota</taxon>
        <taxon>Spirochaetia</taxon>
        <taxon>Spirochaetales</taxon>
        <taxon>Sphaerochaetaceae</taxon>
        <taxon>Sphaerochaeta</taxon>
    </lineage>
</organism>
<dbReference type="InterPro" id="IPR006059">
    <property type="entry name" value="SBP"/>
</dbReference>
<dbReference type="InterPro" id="IPR050490">
    <property type="entry name" value="Bact_solute-bd_prot1"/>
</dbReference>
<accession>A0ABY4DBV3</accession>
<name>A0ABY4DBV3_9SPIR</name>
<dbReference type="Pfam" id="PF01547">
    <property type="entry name" value="SBP_bac_1"/>
    <property type="match status" value="1"/>
</dbReference>
<evidence type="ECO:0000313" key="4">
    <source>
        <dbReference type="EMBL" id="UOM51751.1"/>
    </source>
</evidence>
<evidence type="ECO:0000256" key="3">
    <source>
        <dbReference type="SAM" id="SignalP"/>
    </source>
</evidence>
<gene>
    <name evidence="4" type="ORF">MUG09_03030</name>
</gene>
<dbReference type="RefSeq" id="WP_244773433.1">
    <property type="nucleotide sequence ID" value="NZ_CP094929.1"/>
</dbReference>
<sequence length="426" mass="47511">MKKAFVATLMLVVIASLTFAAPTAEAGPKKPASLTVVVPNTTILDPLERIFANYTAETGIKVEIQALPAGEEYGRLLQTRFATKDYPDLFTMDPGTKQYTKFGIDRLLEMTGDKLFDNVLEASLDFQRYQGKLYGAPWGGTGTYGVYYNKDVFKAIGADVPKNYADFLNILKKAKASGYIPVYEAAKTEWPLQVFSLIAWPTFVDPKIGDEGVQKLERNELRLNQIPALKDVFSRYVALRDAGLFQNGYQSGTYDEQMELLATGKAAVAFQISNFIPSLMAKFGQDYVSEKIGWFPLPSDTDKGVAMLTPAHQILVPRDGKNTEFAMDLVRYMTKVENQNIYFEYNAGIPVYKGVEKKLLPYEMDVLAYDQAGKAKINVQNRLSSSFTDFPKILQNLLITSDVDGALDLLDENFRRTGKARALPGF</sequence>
<dbReference type="EMBL" id="CP094929">
    <property type="protein sequence ID" value="UOM51751.1"/>
    <property type="molecule type" value="Genomic_DNA"/>
</dbReference>
<dbReference type="SUPFAM" id="SSF53850">
    <property type="entry name" value="Periplasmic binding protein-like II"/>
    <property type="match status" value="1"/>
</dbReference>
<comment type="subcellular location">
    <subcellularLocation>
        <location evidence="1">Periplasm</location>
    </subcellularLocation>
</comment>
<keyword evidence="5" id="KW-1185">Reference proteome</keyword>
<feature type="signal peptide" evidence="3">
    <location>
        <begin position="1"/>
        <end position="20"/>
    </location>
</feature>
<dbReference type="PANTHER" id="PTHR43649">
    <property type="entry name" value="ARABINOSE-BINDING PROTEIN-RELATED"/>
    <property type="match status" value="1"/>
</dbReference>
<dbReference type="Proteomes" id="UP000829708">
    <property type="component" value="Chromosome"/>
</dbReference>
<protein>
    <submittedName>
        <fullName evidence="4">ABC transporter substrate-binding protein</fullName>
    </submittedName>
</protein>
<evidence type="ECO:0000256" key="2">
    <source>
        <dbReference type="ARBA" id="ARBA00008520"/>
    </source>
</evidence>
<proteinExistence type="inferred from homology"/>
<feature type="chain" id="PRO_5045228255" evidence="3">
    <location>
        <begin position="21"/>
        <end position="426"/>
    </location>
</feature>